<dbReference type="Proteomes" id="UP001219518">
    <property type="component" value="Unassembled WGS sequence"/>
</dbReference>
<accession>A0AAE1HBI3</accession>
<keyword evidence="1" id="KW-0378">Hydrolase</keyword>
<evidence type="ECO:0000313" key="2">
    <source>
        <dbReference type="Proteomes" id="UP001219518"/>
    </source>
</evidence>
<name>A0AAE1HBI3_9NEOP</name>
<keyword evidence="2" id="KW-1185">Reference proteome</keyword>
<proteinExistence type="predicted"/>
<reference evidence="1" key="2">
    <citation type="journal article" date="2023" name="BMC Genomics">
        <title>Pest status, molecular evolution, and epigenetic factors derived from the genome assembly of Frankliniella fusca, a thysanopteran phytovirus vector.</title>
        <authorList>
            <person name="Catto M.A."/>
            <person name="Labadie P.E."/>
            <person name="Jacobson A.L."/>
            <person name="Kennedy G.G."/>
            <person name="Srinivasan R."/>
            <person name="Hunt B.G."/>
        </authorList>
    </citation>
    <scope>NUCLEOTIDE SEQUENCE</scope>
    <source>
        <strain evidence="1">PL_HMW_Pooled</strain>
    </source>
</reference>
<sequence length="145" mass="17412">MRVGYPTKILIVHEKQLLYSRVAREHSPILAKRKEKNWRILADTRQYSPSFKSLKEKYNGKFCSGIKNPDTINSLEELKHFSVWKMYRFQSPFFQTFFMWFLNPKGLLDPEWWYGSLKHEHHQVPQLVKDTMSLPKFAKSSKFEL</sequence>
<keyword evidence="1" id="KW-0482">Metalloprotease</keyword>
<comment type="caution">
    <text evidence="1">The sequence shown here is derived from an EMBL/GenBank/DDBJ whole genome shotgun (WGS) entry which is preliminary data.</text>
</comment>
<dbReference type="EMBL" id="JAHWGI010000723">
    <property type="protein sequence ID" value="KAK3917460.1"/>
    <property type="molecule type" value="Genomic_DNA"/>
</dbReference>
<gene>
    <name evidence="1" type="ORF">KUF71_006991</name>
</gene>
<reference evidence="1" key="1">
    <citation type="submission" date="2021-07" db="EMBL/GenBank/DDBJ databases">
        <authorList>
            <person name="Catto M.A."/>
            <person name="Jacobson A."/>
            <person name="Kennedy G."/>
            <person name="Labadie P."/>
            <person name="Hunt B.G."/>
            <person name="Srinivasan R."/>
        </authorList>
    </citation>
    <scope>NUCLEOTIDE SEQUENCE</scope>
    <source>
        <strain evidence="1">PL_HMW_Pooled</strain>
        <tissue evidence="1">Head</tissue>
    </source>
</reference>
<keyword evidence="1" id="KW-0645">Protease</keyword>
<dbReference type="AlphaFoldDB" id="A0AAE1HBI3"/>
<organism evidence="1 2">
    <name type="scientific">Frankliniella fusca</name>
    <dbReference type="NCBI Taxonomy" id="407009"/>
    <lineage>
        <taxon>Eukaryota</taxon>
        <taxon>Metazoa</taxon>
        <taxon>Ecdysozoa</taxon>
        <taxon>Arthropoda</taxon>
        <taxon>Hexapoda</taxon>
        <taxon>Insecta</taxon>
        <taxon>Pterygota</taxon>
        <taxon>Neoptera</taxon>
        <taxon>Paraneoptera</taxon>
        <taxon>Thysanoptera</taxon>
        <taxon>Terebrantia</taxon>
        <taxon>Thripoidea</taxon>
        <taxon>Thripidae</taxon>
        <taxon>Frankliniella</taxon>
    </lineage>
</organism>
<evidence type="ECO:0000313" key="1">
    <source>
        <dbReference type="EMBL" id="KAK3917460.1"/>
    </source>
</evidence>
<protein>
    <submittedName>
        <fullName evidence="1">Metalloprotease</fullName>
    </submittedName>
</protein>
<dbReference type="GO" id="GO:0008237">
    <property type="term" value="F:metallopeptidase activity"/>
    <property type="evidence" value="ECO:0007669"/>
    <property type="project" value="UniProtKB-KW"/>
</dbReference>